<dbReference type="Gene3D" id="3.40.390.10">
    <property type="entry name" value="Collagenase (Catalytic Domain)"/>
    <property type="match status" value="1"/>
</dbReference>
<evidence type="ECO:0000313" key="11">
    <source>
        <dbReference type="EMBL" id="CAJ0563852.1"/>
    </source>
</evidence>
<evidence type="ECO:0000256" key="5">
    <source>
        <dbReference type="ARBA" id="ARBA00022801"/>
    </source>
</evidence>
<dbReference type="InterPro" id="IPR008753">
    <property type="entry name" value="Peptidase_M13_N"/>
</dbReference>
<keyword evidence="8" id="KW-0472">Membrane</keyword>
<dbReference type="InterPro" id="IPR000718">
    <property type="entry name" value="Peptidase_M13"/>
</dbReference>
<keyword evidence="8" id="KW-1133">Transmembrane helix</keyword>
<evidence type="ECO:0000256" key="7">
    <source>
        <dbReference type="ARBA" id="ARBA00023049"/>
    </source>
</evidence>
<dbReference type="InterPro" id="IPR042089">
    <property type="entry name" value="Peptidase_M13_dom_2"/>
</dbReference>
<dbReference type="GO" id="GO:0004222">
    <property type="term" value="F:metalloendopeptidase activity"/>
    <property type="evidence" value="ECO:0007669"/>
    <property type="project" value="InterPro"/>
</dbReference>
<dbReference type="PANTHER" id="PTHR11733">
    <property type="entry name" value="ZINC METALLOPROTEASE FAMILY M13 NEPRILYSIN-RELATED"/>
    <property type="match status" value="1"/>
</dbReference>
<evidence type="ECO:0000256" key="2">
    <source>
        <dbReference type="ARBA" id="ARBA00007357"/>
    </source>
</evidence>
<keyword evidence="5" id="KW-0378">Hydrolase</keyword>
<evidence type="ECO:0000313" key="12">
    <source>
        <dbReference type="Proteomes" id="UP001177023"/>
    </source>
</evidence>
<evidence type="ECO:0000256" key="1">
    <source>
        <dbReference type="ARBA" id="ARBA00001947"/>
    </source>
</evidence>
<gene>
    <name evidence="11" type="ORF">MSPICULIGERA_LOCUS2575</name>
</gene>
<keyword evidence="8" id="KW-0812">Transmembrane</keyword>
<dbReference type="PROSITE" id="PS51885">
    <property type="entry name" value="NEPRILYSIN"/>
    <property type="match status" value="1"/>
</dbReference>
<feature type="domain" description="Peptidase M13 N-terminal" evidence="10">
    <location>
        <begin position="86"/>
        <end position="444"/>
    </location>
</feature>
<name>A0AA36FR73_9BILA</name>
<keyword evidence="4" id="KW-0479">Metal-binding</keyword>
<dbReference type="Proteomes" id="UP001177023">
    <property type="component" value="Unassembled WGS sequence"/>
</dbReference>
<dbReference type="Gene3D" id="1.10.1380.10">
    <property type="entry name" value="Neutral endopeptidase , domain2"/>
    <property type="match status" value="1"/>
</dbReference>
<keyword evidence="6" id="KW-0862">Zinc</keyword>
<dbReference type="EMBL" id="CATQJA010000751">
    <property type="protein sequence ID" value="CAJ0563852.1"/>
    <property type="molecule type" value="Genomic_DNA"/>
</dbReference>
<comment type="caution">
    <text evidence="11">The sequence shown here is derived from an EMBL/GenBank/DDBJ whole genome shotgun (WGS) entry which is preliminary data.</text>
</comment>
<dbReference type="InterPro" id="IPR024079">
    <property type="entry name" value="MetalloPept_cat_dom_sf"/>
</dbReference>
<keyword evidence="7" id="KW-0482">Metalloprotease</keyword>
<keyword evidence="12" id="KW-1185">Reference proteome</keyword>
<sequence length="714" mass="82557">MAPQSATAQKQGNDACRWMVILGIGLLALILLSVKYGSQVGDDLSYSDPRAPPKIDPSSKDSLCTTKGCTEAASLIIQNMNPAIDPCEDFHEYACGKYNEKHQGAFWSEQEEKMSQQLLELILNDKSGMRAVEKARSFYETCKSLSSDTFQADLHEFVKTLGDIPLIGQKRGPEMTVNPSFTELVVHTVLYSYEYNSRDKGSENGLIGIRASVAGTYKVLFNEPEGVLFGFPFPQTQKLTESLLRSKLEEALKTVEKLGFNIAKSGREQMVNELIKFYRQLVQMYEDRSHEPVNLTISELRRAAPTYDWKYLIGVHLPETTEDTEVEVNSLEDIKALSKILQEAPRDVLPNFLFLNWARHLSKRDVSRERLGCRRRLLHYFSKLTEHLALGTIRSTSDVEDVRNIGKEMRHIFHEIFDANTWLEPETKTKLKQRFDDIKHRYGYNTHALDRELVEKFYDWVPTPEKWNHMSMMRFEERANWFVDRMDLLGDLNYEPALDLNAFNRNNEEISDHPPRHHHPPFYHPAWPLEFNYGGIGEIIGHELTHTFDDVSDMPPGNVGNDTDEYKEKEQCFTDQFGNVVYSNPRLNITIQADGFKQHKETIADNNGLRATWRAYKEKRQKLYGRNPPKLPGLQEFTNDQLFFLAHTQVECGRQPTIYAQFRYHWIVAVHPVGNVRINEKLKSFDSFANAFKCKLNSTMNPTKPDCRIWRHYH</sequence>
<dbReference type="Pfam" id="PF05649">
    <property type="entry name" value="Peptidase_M13_N"/>
    <property type="match status" value="1"/>
</dbReference>
<evidence type="ECO:0000256" key="8">
    <source>
        <dbReference type="SAM" id="Phobius"/>
    </source>
</evidence>
<dbReference type="GO" id="GO:0016485">
    <property type="term" value="P:protein processing"/>
    <property type="evidence" value="ECO:0007669"/>
    <property type="project" value="TreeGrafter"/>
</dbReference>
<feature type="transmembrane region" description="Helical" evidence="8">
    <location>
        <begin position="18"/>
        <end position="37"/>
    </location>
</feature>
<comment type="cofactor">
    <cofactor evidence="1">
        <name>Zn(2+)</name>
        <dbReference type="ChEBI" id="CHEBI:29105"/>
    </cofactor>
</comment>
<accession>A0AA36FR73</accession>
<dbReference type="SUPFAM" id="SSF55486">
    <property type="entry name" value="Metalloproteases ('zincins'), catalytic domain"/>
    <property type="match status" value="1"/>
</dbReference>
<comment type="similarity">
    <text evidence="2">Belongs to the peptidase M13 family.</text>
</comment>
<feature type="domain" description="Peptidase M13 C-terminal" evidence="9">
    <location>
        <begin position="516"/>
        <end position="704"/>
    </location>
</feature>
<dbReference type="PANTHER" id="PTHR11733:SF208">
    <property type="entry name" value="PEPTIDASE M13 C-TERMINAL DOMAIN-CONTAINING PROTEIN"/>
    <property type="match status" value="1"/>
</dbReference>
<proteinExistence type="inferred from homology"/>
<dbReference type="GO" id="GO:0046872">
    <property type="term" value="F:metal ion binding"/>
    <property type="evidence" value="ECO:0007669"/>
    <property type="project" value="UniProtKB-KW"/>
</dbReference>
<evidence type="ECO:0000259" key="9">
    <source>
        <dbReference type="Pfam" id="PF01431"/>
    </source>
</evidence>
<dbReference type="InterPro" id="IPR018497">
    <property type="entry name" value="Peptidase_M13_C"/>
</dbReference>
<organism evidence="11 12">
    <name type="scientific">Mesorhabditis spiculigera</name>
    <dbReference type="NCBI Taxonomy" id="96644"/>
    <lineage>
        <taxon>Eukaryota</taxon>
        <taxon>Metazoa</taxon>
        <taxon>Ecdysozoa</taxon>
        <taxon>Nematoda</taxon>
        <taxon>Chromadorea</taxon>
        <taxon>Rhabditida</taxon>
        <taxon>Rhabditina</taxon>
        <taxon>Rhabditomorpha</taxon>
        <taxon>Rhabditoidea</taxon>
        <taxon>Rhabditidae</taxon>
        <taxon>Mesorhabditinae</taxon>
        <taxon>Mesorhabditis</taxon>
    </lineage>
</organism>
<evidence type="ECO:0000256" key="6">
    <source>
        <dbReference type="ARBA" id="ARBA00022833"/>
    </source>
</evidence>
<dbReference type="GO" id="GO:0005886">
    <property type="term" value="C:plasma membrane"/>
    <property type="evidence" value="ECO:0007669"/>
    <property type="project" value="TreeGrafter"/>
</dbReference>
<dbReference type="CDD" id="cd08662">
    <property type="entry name" value="M13"/>
    <property type="match status" value="1"/>
</dbReference>
<reference evidence="11" key="1">
    <citation type="submission" date="2023-06" db="EMBL/GenBank/DDBJ databases">
        <authorList>
            <person name="Delattre M."/>
        </authorList>
    </citation>
    <scope>NUCLEOTIDE SEQUENCE</scope>
    <source>
        <strain evidence="11">AF72</strain>
    </source>
</reference>
<dbReference type="AlphaFoldDB" id="A0AA36FR73"/>
<evidence type="ECO:0000256" key="4">
    <source>
        <dbReference type="ARBA" id="ARBA00022723"/>
    </source>
</evidence>
<evidence type="ECO:0000259" key="10">
    <source>
        <dbReference type="Pfam" id="PF05649"/>
    </source>
</evidence>
<dbReference type="Pfam" id="PF01431">
    <property type="entry name" value="Peptidase_M13"/>
    <property type="match status" value="1"/>
</dbReference>
<dbReference type="PRINTS" id="PR00786">
    <property type="entry name" value="NEPRILYSIN"/>
</dbReference>
<protein>
    <submittedName>
        <fullName evidence="11">Uncharacterized protein</fullName>
    </submittedName>
</protein>
<feature type="non-terminal residue" evidence="11">
    <location>
        <position position="1"/>
    </location>
</feature>
<evidence type="ECO:0000256" key="3">
    <source>
        <dbReference type="ARBA" id="ARBA00022670"/>
    </source>
</evidence>
<keyword evidence="3" id="KW-0645">Protease</keyword>